<proteinExistence type="predicted"/>
<evidence type="ECO:0000256" key="1">
    <source>
        <dbReference type="SAM" id="MobiDB-lite"/>
    </source>
</evidence>
<sequence length="156" mass="17847">MLRRSYHLGVRTYHIREAVVLYIGLEAEDKRELYCGERKRERERERMNGKINKFLTRIRPGACYPEDDVVRSNSSRSESDEQQAGDALSALAEVKQRTDIENGLTLHEGWVQVIRTLDPGATEATARLSTSTNHPQREVHHNCGNYAVYMGRTMVG</sequence>
<gene>
    <name evidence="2" type="ORF">ALC60_10108</name>
</gene>
<protein>
    <submittedName>
        <fullName evidence="2">Uncharacterized protein</fullName>
    </submittedName>
</protein>
<dbReference type="AlphaFoldDB" id="A0A151WSF9"/>
<dbReference type="Proteomes" id="UP000075809">
    <property type="component" value="Unassembled WGS sequence"/>
</dbReference>
<accession>A0A151WSF9</accession>
<reference evidence="2 3" key="1">
    <citation type="submission" date="2015-09" db="EMBL/GenBank/DDBJ databases">
        <title>Trachymyrmex zeteki WGS genome.</title>
        <authorList>
            <person name="Nygaard S."/>
            <person name="Hu H."/>
            <person name="Boomsma J."/>
            <person name="Zhang G."/>
        </authorList>
    </citation>
    <scope>NUCLEOTIDE SEQUENCE [LARGE SCALE GENOMIC DNA]</scope>
    <source>
        <strain evidence="2">Tzet28-1</strain>
        <tissue evidence="2">Whole body</tissue>
    </source>
</reference>
<feature type="region of interest" description="Disordered" evidence="1">
    <location>
        <begin position="65"/>
        <end position="87"/>
    </location>
</feature>
<dbReference type="EMBL" id="KQ982773">
    <property type="protein sequence ID" value="KYQ50784.1"/>
    <property type="molecule type" value="Genomic_DNA"/>
</dbReference>
<name>A0A151WSF9_9HYME</name>
<evidence type="ECO:0000313" key="2">
    <source>
        <dbReference type="EMBL" id="KYQ50784.1"/>
    </source>
</evidence>
<evidence type="ECO:0000313" key="3">
    <source>
        <dbReference type="Proteomes" id="UP000075809"/>
    </source>
</evidence>
<organism evidence="2 3">
    <name type="scientific">Mycetomoellerius zeteki</name>
    <dbReference type="NCBI Taxonomy" id="64791"/>
    <lineage>
        <taxon>Eukaryota</taxon>
        <taxon>Metazoa</taxon>
        <taxon>Ecdysozoa</taxon>
        <taxon>Arthropoda</taxon>
        <taxon>Hexapoda</taxon>
        <taxon>Insecta</taxon>
        <taxon>Pterygota</taxon>
        <taxon>Neoptera</taxon>
        <taxon>Endopterygota</taxon>
        <taxon>Hymenoptera</taxon>
        <taxon>Apocrita</taxon>
        <taxon>Aculeata</taxon>
        <taxon>Formicoidea</taxon>
        <taxon>Formicidae</taxon>
        <taxon>Myrmicinae</taxon>
        <taxon>Mycetomoellerius</taxon>
    </lineage>
</organism>
<keyword evidence="3" id="KW-1185">Reference proteome</keyword>